<accession>A0A0F9H025</accession>
<reference evidence="1" key="1">
    <citation type="journal article" date="2015" name="Nature">
        <title>Complex archaea that bridge the gap between prokaryotes and eukaryotes.</title>
        <authorList>
            <person name="Spang A."/>
            <person name="Saw J.H."/>
            <person name="Jorgensen S.L."/>
            <person name="Zaremba-Niedzwiedzka K."/>
            <person name="Martijn J."/>
            <person name="Lind A.E."/>
            <person name="van Eijk R."/>
            <person name="Schleper C."/>
            <person name="Guy L."/>
            <person name="Ettema T.J."/>
        </authorList>
    </citation>
    <scope>NUCLEOTIDE SEQUENCE</scope>
</reference>
<organism evidence="1">
    <name type="scientific">marine sediment metagenome</name>
    <dbReference type="NCBI Taxonomy" id="412755"/>
    <lineage>
        <taxon>unclassified sequences</taxon>
        <taxon>metagenomes</taxon>
        <taxon>ecological metagenomes</taxon>
    </lineage>
</organism>
<sequence length="171" mass="19603">MRVIAVISLLTSCGLEITTAKSNPCEYTVNGLCVQLEKGQVFKPDLLAISMEQLEAVTNESWPGLDLLKLMERTQSDLFYVTNWKYDEVGYNNKYTIEVQYIDQCHGKYWRPINEIQHTIASIHLGASNEDNFNHDVPGFFVDTDEPSVETQMSLFVLELCWFNSFLGNDY</sequence>
<proteinExistence type="predicted"/>
<evidence type="ECO:0000313" key="1">
    <source>
        <dbReference type="EMBL" id="KKM04424.1"/>
    </source>
</evidence>
<protein>
    <submittedName>
        <fullName evidence="1">Uncharacterized protein</fullName>
    </submittedName>
</protein>
<gene>
    <name evidence="1" type="ORF">LCGC14_1764440</name>
</gene>
<comment type="caution">
    <text evidence="1">The sequence shown here is derived from an EMBL/GenBank/DDBJ whole genome shotgun (WGS) entry which is preliminary data.</text>
</comment>
<dbReference type="EMBL" id="LAZR01016456">
    <property type="protein sequence ID" value="KKM04424.1"/>
    <property type="molecule type" value="Genomic_DNA"/>
</dbReference>
<name>A0A0F9H025_9ZZZZ</name>
<dbReference type="AlphaFoldDB" id="A0A0F9H025"/>